<dbReference type="SUPFAM" id="SSF161098">
    <property type="entry name" value="MetI-like"/>
    <property type="match status" value="1"/>
</dbReference>
<feature type="transmembrane region" description="Helical" evidence="7">
    <location>
        <begin position="123"/>
        <end position="142"/>
    </location>
</feature>
<dbReference type="EMBL" id="JAVREN010000040">
    <property type="protein sequence ID" value="MDT0309561.1"/>
    <property type="molecule type" value="Genomic_DNA"/>
</dbReference>
<evidence type="ECO:0000259" key="8">
    <source>
        <dbReference type="PROSITE" id="PS50928"/>
    </source>
</evidence>
<evidence type="ECO:0000256" key="2">
    <source>
        <dbReference type="ARBA" id="ARBA00022448"/>
    </source>
</evidence>
<evidence type="ECO:0000313" key="9">
    <source>
        <dbReference type="EMBL" id="MDT0309561.1"/>
    </source>
</evidence>
<keyword evidence="5 7" id="KW-1133">Transmembrane helix</keyword>
<feature type="transmembrane region" description="Helical" evidence="7">
    <location>
        <begin position="169"/>
        <end position="192"/>
    </location>
</feature>
<dbReference type="PANTHER" id="PTHR30193:SF37">
    <property type="entry name" value="INNER MEMBRANE ABC TRANSPORTER PERMEASE PROTEIN YCJO"/>
    <property type="match status" value="1"/>
</dbReference>
<evidence type="ECO:0000313" key="10">
    <source>
        <dbReference type="Proteomes" id="UP001183388"/>
    </source>
</evidence>
<keyword evidence="3" id="KW-1003">Cell membrane</keyword>
<protein>
    <submittedName>
        <fullName evidence="9">Sugar ABC transporter permease</fullName>
    </submittedName>
</protein>
<dbReference type="PANTHER" id="PTHR30193">
    <property type="entry name" value="ABC TRANSPORTER PERMEASE PROTEIN"/>
    <property type="match status" value="1"/>
</dbReference>
<gene>
    <name evidence="9" type="ORF">RM780_21750</name>
</gene>
<evidence type="ECO:0000256" key="3">
    <source>
        <dbReference type="ARBA" id="ARBA00022475"/>
    </source>
</evidence>
<dbReference type="SUPFAM" id="SSF160964">
    <property type="entry name" value="MalF N-terminal region-like"/>
    <property type="match status" value="1"/>
</dbReference>
<comment type="subcellular location">
    <subcellularLocation>
        <location evidence="1 7">Cell membrane</location>
        <topology evidence="1 7">Multi-pass membrane protein</topology>
    </subcellularLocation>
</comment>
<keyword evidence="6 7" id="KW-0472">Membrane</keyword>
<dbReference type="InterPro" id="IPR035906">
    <property type="entry name" value="MetI-like_sf"/>
</dbReference>
<sequence length="307" mass="33628">MTQKTLPQRLWRRPTAARGYGGYLAPGLLLCLLFLVVPLAMTIGYSFTTWQGIGDPEWAGLDNYTRLLEDDTFWASFRNIGFIILGMAVVPTLLGLMLAAVLFDHIAKRAPAALVNGLRSGLYLPQVIPVAVTGLMWGWILAPQGAVNDLLEAVGLGGLTQNWLGDRDLALWSVLAVLVWMQLGYPLVLFLAGLQRIDPELYEAADLDGASWFQRFTRITAPLLRPELYVVLVTTTIAGLKVFAQIYVLTGGGPGDATLVPSYFAYQNFFERADVGYGSAISTVMTVMVMAIAAVFLFRQNSDDRGM</sequence>
<dbReference type="CDD" id="cd06261">
    <property type="entry name" value="TM_PBP2"/>
    <property type="match status" value="1"/>
</dbReference>
<feature type="transmembrane region" description="Helical" evidence="7">
    <location>
        <begin position="20"/>
        <end position="41"/>
    </location>
</feature>
<evidence type="ECO:0000256" key="7">
    <source>
        <dbReference type="RuleBase" id="RU363032"/>
    </source>
</evidence>
<keyword evidence="10" id="KW-1185">Reference proteome</keyword>
<dbReference type="Pfam" id="PF00528">
    <property type="entry name" value="BPD_transp_1"/>
    <property type="match status" value="1"/>
</dbReference>
<dbReference type="Proteomes" id="UP001183388">
    <property type="component" value="Unassembled WGS sequence"/>
</dbReference>
<proteinExistence type="inferred from homology"/>
<keyword evidence="2 7" id="KW-0813">Transport</keyword>
<name>A0ABU2LDA9_9ACTN</name>
<keyword evidence="4 7" id="KW-0812">Transmembrane</keyword>
<evidence type="ECO:0000256" key="6">
    <source>
        <dbReference type="ARBA" id="ARBA00023136"/>
    </source>
</evidence>
<reference evidence="10" key="1">
    <citation type="submission" date="2023-07" db="EMBL/GenBank/DDBJ databases">
        <title>30 novel species of actinomycetes from the DSMZ collection.</title>
        <authorList>
            <person name="Nouioui I."/>
        </authorList>
    </citation>
    <scope>NUCLEOTIDE SEQUENCE [LARGE SCALE GENOMIC DNA]</scope>
    <source>
        <strain evidence="10">DSM 44917</strain>
    </source>
</reference>
<evidence type="ECO:0000256" key="5">
    <source>
        <dbReference type="ARBA" id="ARBA00022989"/>
    </source>
</evidence>
<comment type="similarity">
    <text evidence="7">Belongs to the binding-protein-dependent transport system permease family.</text>
</comment>
<dbReference type="InterPro" id="IPR051393">
    <property type="entry name" value="ABC_transporter_permease"/>
</dbReference>
<feature type="transmembrane region" description="Helical" evidence="7">
    <location>
        <begin position="228"/>
        <end position="249"/>
    </location>
</feature>
<dbReference type="InterPro" id="IPR000515">
    <property type="entry name" value="MetI-like"/>
</dbReference>
<feature type="transmembrane region" description="Helical" evidence="7">
    <location>
        <begin position="275"/>
        <end position="298"/>
    </location>
</feature>
<organism evidence="9 10">
    <name type="scientific">Streptomyces boetiae</name>
    <dbReference type="NCBI Taxonomy" id="3075541"/>
    <lineage>
        <taxon>Bacteria</taxon>
        <taxon>Bacillati</taxon>
        <taxon>Actinomycetota</taxon>
        <taxon>Actinomycetes</taxon>
        <taxon>Kitasatosporales</taxon>
        <taxon>Streptomycetaceae</taxon>
        <taxon>Streptomyces</taxon>
    </lineage>
</organism>
<comment type="caution">
    <text evidence="9">The sequence shown here is derived from an EMBL/GenBank/DDBJ whole genome shotgun (WGS) entry which is preliminary data.</text>
</comment>
<evidence type="ECO:0000256" key="1">
    <source>
        <dbReference type="ARBA" id="ARBA00004651"/>
    </source>
</evidence>
<dbReference type="RefSeq" id="WP_311632524.1">
    <property type="nucleotide sequence ID" value="NZ_JAVREN010000040.1"/>
</dbReference>
<feature type="domain" description="ABC transmembrane type-1" evidence="8">
    <location>
        <begin position="77"/>
        <end position="296"/>
    </location>
</feature>
<accession>A0ABU2LDA9</accession>
<evidence type="ECO:0000256" key="4">
    <source>
        <dbReference type="ARBA" id="ARBA00022692"/>
    </source>
</evidence>
<dbReference type="Gene3D" id="1.10.3720.10">
    <property type="entry name" value="MetI-like"/>
    <property type="match status" value="1"/>
</dbReference>
<feature type="transmembrane region" description="Helical" evidence="7">
    <location>
        <begin position="80"/>
        <end position="103"/>
    </location>
</feature>
<dbReference type="PROSITE" id="PS50928">
    <property type="entry name" value="ABC_TM1"/>
    <property type="match status" value="1"/>
</dbReference>